<dbReference type="STRING" id="158441.A0A226D5W2"/>
<dbReference type="OrthoDB" id="8251005at2759"/>
<evidence type="ECO:0000313" key="9">
    <source>
        <dbReference type="EMBL" id="OXA40051.1"/>
    </source>
</evidence>
<keyword evidence="4 7" id="KW-0812">Transmembrane</keyword>
<dbReference type="Gene3D" id="1.20.1250.20">
    <property type="entry name" value="MFS general substrate transporter like domains"/>
    <property type="match status" value="1"/>
</dbReference>
<dbReference type="GO" id="GO:0005381">
    <property type="term" value="F:iron ion transmembrane transporter activity"/>
    <property type="evidence" value="ECO:0007669"/>
    <property type="project" value="UniProtKB-UniRule"/>
</dbReference>
<feature type="transmembrane region" description="Helical" evidence="7">
    <location>
        <begin position="72"/>
        <end position="93"/>
    </location>
</feature>
<evidence type="ECO:0000256" key="6">
    <source>
        <dbReference type="ARBA" id="ARBA00023136"/>
    </source>
</evidence>
<evidence type="ECO:0000256" key="3">
    <source>
        <dbReference type="ARBA" id="ARBA00022448"/>
    </source>
</evidence>
<dbReference type="CDD" id="cd17480">
    <property type="entry name" value="MFS_SLC40A1_like"/>
    <property type="match status" value="1"/>
</dbReference>
<gene>
    <name evidence="9" type="ORF">Fcan01_25147</name>
</gene>
<feature type="transmembrane region" description="Helical" evidence="7">
    <location>
        <begin position="42"/>
        <end position="66"/>
    </location>
</feature>
<keyword evidence="10" id="KW-1185">Reference proteome</keyword>
<dbReference type="PANTHER" id="PTHR11660">
    <property type="entry name" value="SOLUTE CARRIER FAMILY 40 MEMBER"/>
    <property type="match status" value="1"/>
</dbReference>
<feature type="transmembrane region" description="Helical" evidence="7">
    <location>
        <begin position="219"/>
        <end position="241"/>
    </location>
</feature>
<comment type="similarity">
    <text evidence="2 7">Belongs to the ferroportin (FP) (TC 2.A.100) family. SLC40A subfamily.</text>
</comment>
<dbReference type="SUPFAM" id="SSF103473">
    <property type="entry name" value="MFS general substrate transporter"/>
    <property type="match status" value="1"/>
</dbReference>
<dbReference type="AlphaFoldDB" id="A0A226D5W2"/>
<feature type="transmembrane region" description="Helical" evidence="7">
    <location>
        <begin position="386"/>
        <end position="406"/>
    </location>
</feature>
<evidence type="ECO:0000256" key="1">
    <source>
        <dbReference type="ARBA" id="ARBA00004141"/>
    </source>
</evidence>
<comment type="function">
    <text evidence="7">May be involved in iron transport and iron homeostasis.</text>
</comment>
<feature type="transmembrane region" description="Helical" evidence="7">
    <location>
        <begin position="105"/>
        <end position="130"/>
    </location>
</feature>
<evidence type="ECO:0000256" key="2">
    <source>
        <dbReference type="ARBA" id="ARBA00006279"/>
    </source>
</evidence>
<proteinExistence type="inferred from homology"/>
<keyword evidence="7" id="KW-0406">Ion transport</keyword>
<dbReference type="Pfam" id="PF06963">
    <property type="entry name" value="FPN1"/>
    <property type="match status" value="1"/>
</dbReference>
<feature type="transmembrane region" description="Helical" evidence="7">
    <location>
        <begin position="355"/>
        <end position="380"/>
    </location>
</feature>
<evidence type="ECO:0000256" key="5">
    <source>
        <dbReference type="ARBA" id="ARBA00022989"/>
    </source>
</evidence>
<feature type="transmembrane region" description="Helical" evidence="7">
    <location>
        <begin position="418"/>
        <end position="441"/>
    </location>
</feature>
<evidence type="ECO:0000256" key="8">
    <source>
        <dbReference type="SAM" id="MobiDB-lite"/>
    </source>
</evidence>
<dbReference type="InterPro" id="IPR009716">
    <property type="entry name" value="Ferroportin-1"/>
</dbReference>
<feature type="transmembrane region" description="Helical" evidence="7">
    <location>
        <begin position="193"/>
        <end position="213"/>
    </location>
</feature>
<comment type="caution">
    <text evidence="9">The sequence shown here is derived from an EMBL/GenBank/DDBJ whole genome shotgun (WGS) entry which is preliminary data.</text>
</comment>
<reference evidence="9 10" key="1">
    <citation type="submission" date="2015-12" db="EMBL/GenBank/DDBJ databases">
        <title>The genome of Folsomia candida.</title>
        <authorList>
            <person name="Faddeeva A."/>
            <person name="Derks M.F."/>
            <person name="Anvar Y."/>
            <person name="Smit S."/>
            <person name="Van Straalen N."/>
            <person name="Roelofs D."/>
        </authorList>
    </citation>
    <scope>NUCLEOTIDE SEQUENCE [LARGE SCALE GENOMIC DNA]</scope>
    <source>
        <strain evidence="9 10">VU population</strain>
        <tissue evidence="9">Whole body</tissue>
    </source>
</reference>
<organism evidence="9 10">
    <name type="scientific">Folsomia candida</name>
    <name type="common">Springtail</name>
    <dbReference type="NCBI Taxonomy" id="158441"/>
    <lineage>
        <taxon>Eukaryota</taxon>
        <taxon>Metazoa</taxon>
        <taxon>Ecdysozoa</taxon>
        <taxon>Arthropoda</taxon>
        <taxon>Hexapoda</taxon>
        <taxon>Collembola</taxon>
        <taxon>Entomobryomorpha</taxon>
        <taxon>Isotomoidea</taxon>
        <taxon>Isotomidae</taxon>
        <taxon>Proisotominae</taxon>
        <taxon>Folsomia</taxon>
    </lineage>
</organism>
<keyword evidence="3 7" id="KW-0813">Transport</keyword>
<accession>A0A226D5W2</accession>
<evidence type="ECO:0000256" key="7">
    <source>
        <dbReference type="RuleBase" id="RU365065"/>
    </source>
</evidence>
<dbReference type="GO" id="GO:0016020">
    <property type="term" value="C:membrane"/>
    <property type="evidence" value="ECO:0007669"/>
    <property type="project" value="UniProtKB-SubCell"/>
</dbReference>
<evidence type="ECO:0000313" key="10">
    <source>
        <dbReference type="Proteomes" id="UP000198287"/>
    </source>
</evidence>
<evidence type="ECO:0000256" key="4">
    <source>
        <dbReference type="ARBA" id="ARBA00022692"/>
    </source>
</evidence>
<dbReference type="EMBL" id="LNIX01000035">
    <property type="protein sequence ID" value="OXA40051.1"/>
    <property type="molecule type" value="Genomic_DNA"/>
</dbReference>
<name>A0A226D5W2_FOLCA</name>
<feature type="region of interest" description="Disordered" evidence="8">
    <location>
        <begin position="596"/>
        <end position="638"/>
    </location>
</feature>
<dbReference type="Proteomes" id="UP000198287">
    <property type="component" value="Unassembled WGS sequence"/>
</dbReference>
<dbReference type="InterPro" id="IPR036259">
    <property type="entry name" value="MFS_trans_sf"/>
</dbReference>
<keyword evidence="5 7" id="KW-1133">Transmembrane helix</keyword>
<protein>
    <recommendedName>
        <fullName evidence="7">Solute carrier family 40 member</fullName>
    </recommendedName>
</protein>
<sequence>MSGEGQGILASSPTSVVTVEGVRLPGGGGAGQRWWTSSSMKIYMCHIFSSWGDRMWGFAVGLYMVILFPDSLLLTAIYGFCNCLSGIILGPYIGGWIDKTQRITAARASVVVQNSAVVLGSTILTITLFYRSRIQGVWNGHLEHILFAVIITIAIVAELASVANKIALEKDWIVVLAGGDNKQLAKLNSTMRTINLTTSILAPIVVGQIITYGSPEAGAIFIAAWNIVSAVIEYSLLLHIYKIVPELGTKDGSVLASPSSPPNVPFVKMTSSPEVVSPSNNNVQHLGVSSNRLNVSPGMAGFEDVSLVTPTTLGTFNLDGGDVASGKKKGGGGGATPCLPCHVGWRNYFGHHVKFAGLGLACLYMTVLGFDSITTGFMYSQGVDESFIGILTAIGAIFGILGSLSFPHLRKHLGKNSTGILGFILETLALLLCVGSVFALGSPFKPEAIVDRFQHFSGAPSSSYFTRMTYSIKEIWEKEVHIVILLGGIIVARFGLWVADLSVTQIFQEEVEESQRGVINGVQDSFNKGMDLIKFVLVILLPAPETFGYLIFISWLSVFLGSVSFFIFTRKDKIRNGLFGVDNLVIVDTENSPPRELETFSRSATTIPATPEEGSQSRRDSDHLAVERNPAITVSQAT</sequence>
<feature type="compositionally biased region" description="Basic and acidic residues" evidence="8">
    <location>
        <begin position="615"/>
        <end position="626"/>
    </location>
</feature>
<dbReference type="OMA" id="VAMGHVM"/>
<comment type="subcellular location">
    <subcellularLocation>
        <location evidence="1 7">Membrane</location>
        <topology evidence="1 7">Multi-pass membrane protein</topology>
    </subcellularLocation>
</comment>
<feature type="transmembrane region" description="Helical" evidence="7">
    <location>
        <begin position="142"/>
        <end position="163"/>
    </location>
</feature>
<keyword evidence="6 7" id="KW-0472">Membrane</keyword>
<dbReference type="PANTHER" id="PTHR11660:SF57">
    <property type="entry name" value="SOLUTE CARRIER FAMILY 40 MEMBER"/>
    <property type="match status" value="1"/>
</dbReference>
<feature type="transmembrane region" description="Helical" evidence="7">
    <location>
        <begin position="547"/>
        <end position="568"/>
    </location>
</feature>